<dbReference type="AlphaFoldDB" id="A0A165FFW9"/>
<evidence type="ECO:0000313" key="2">
    <source>
        <dbReference type="Proteomes" id="UP000077266"/>
    </source>
</evidence>
<sequence>MAISAQKLEQFVLRLDAPRPTLRLKGIAIPEMTLDPEDPPYLALLESVDSIEYGV</sequence>
<protein>
    <submittedName>
        <fullName evidence="1">Uncharacterized protein</fullName>
    </submittedName>
</protein>
<keyword evidence="2" id="KW-1185">Reference proteome</keyword>
<gene>
    <name evidence="1" type="ORF">EXIGLDRAFT_722107</name>
</gene>
<dbReference type="InParanoid" id="A0A165FFW9"/>
<evidence type="ECO:0000313" key="1">
    <source>
        <dbReference type="EMBL" id="KZV88928.1"/>
    </source>
</evidence>
<name>A0A165FFW9_EXIGL</name>
<accession>A0A165FFW9</accession>
<proteinExistence type="predicted"/>
<dbReference type="EMBL" id="KV426086">
    <property type="protein sequence ID" value="KZV88928.1"/>
    <property type="molecule type" value="Genomic_DNA"/>
</dbReference>
<dbReference type="Proteomes" id="UP000077266">
    <property type="component" value="Unassembled WGS sequence"/>
</dbReference>
<organism evidence="1 2">
    <name type="scientific">Exidia glandulosa HHB12029</name>
    <dbReference type="NCBI Taxonomy" id="1314781"/>
    <lineage>
        <taxon>Eukaryota</taxon>
        <taxon>Fungi</taxon>
        <taxon>Dikarya</taxon>
        <taxon>Basidiomycota</taxon>
        <taxon>Agaricomycotina</taxon>
        <taxon>Agaricomycetes</taxon>
        <taxon>Auriculariales</taxon>
        <taxon>Exidiaceae</taxon>
        <taxon>Exidia</taxon>
    </lineage>
</organism>
<reference evidence="1 2" key="1">
    <citation type="journal article" date="2016" name="Mol. Biol. Evol.">
        <title>Comparative Genomics of Early-Diverging Mushroom-Forming Fungi Provides Insights into the Origins of Lignocellulose Decay Capabilities.</title>
        <authorList>
            <person name="Nagy L.G."/>
            <person name="Riley R."/>
            <person name="Tritt A."/>
            <person name="Adam C."/>
            <person name="Daum C."/>
            <person name="Floudas D."/>
            <person name="Sun H."/>
            <person name="Yadav J.S."/>
            <person name="Pangilinan J."/>
            <person name="Larsson K.H."/>
            <person name="Matsuura K."/>
            <person name="Barry K."/>
            <person name="Labutti K."/>
            <person name="Kuo R."/>
            <person name="Ohm R.A."/>
            <person name="Bhattacharya S.S."/>
            <person name="Shirouzu T."/>
            <person name="Yoshinaga Y."/>
            <person name="Martin F.M."/>
            <person name="Grigoriev I.V."/>
            <person name="Hibbett D.S."/>
        </authorList>
    </citation>
    <scope>NUCLEOTIDE SEQUENCE [LARGE SCALE GENOMIC DNA]</scope>
    <source>
        <strain evidence="1 2">HHB12029</strain>
    </source>
</reference>